<dbReference type="RefSeq" id="WP_139083654.1">
    <property type="nucleotide sequence ID" value="NZ_VDFV01000065.1"/>
</dbReference>
<comment type="caution">
    <text evidence="1">The sequence shown here is derived from an EMBL/GenBank/DDBJ whole genome shotgun (WGS) entry which is preliminary data.</text>
</comment>
<organism evidence="1 2">
    <name type="scientific">Rubellimicrobium roseum</name>
    <dbReference type="NCBI Taxonomy" id="687525"/>
    <lineage>
        <taxon>Bacteria</taxon>
        <taxon>Pseudomonadati</taxon>
        <taxon>Pseudomonadota</taxon>
        <taxon>Alphaproteobacteria</taxon>
        <taxon>Rhodobacterales</taxon>
        <taxon>Roseobacteraceae</taxon>
        <taxon>Rubellimicrobium</taxon>
    </lineage>
</organism>
<dbReference type="OrthoDB" id="8456421at2"/>
<evidence type="ECO:0000313" key="1">
    <source>
        <dbReference type="EMBL" id="TNC61565.1"/>
    </source>
</evidence>
<name>A0A5C4N6E1_9RHOB</name>
<proteinExistence type="predicted"/>
<reference evidence="1 2" key="1">
    <citation type="submission" date="2019-06" db="EMBL/GenBank/DDBJ databases">
        <authorList>
            <person name="Jiang L."/>
        </authorList>
    </citation>
    <scope>NUCLEOTIDE SEQUENCE [LARGE SCALE GENOMIC DNA]</scope>
    <source>
        <strain evidence="1 2">YIM 48858</strain>
    </source>
</reference>
<dbReference type="AlphaFoldDB" id="A0A5C4N6E1"/>
<accession>A0A5C4N6E1</accession>
<protein>
    <submittedName>
        <fullName evidence="1">Uncharacterized protein</fullName>
    </submittedName>
</protein>
<gene>
    <name evidence="1" type="ORF">FHG71_21005</name>
</gene>
<evidence type="ECO:0000313" key="2">
    <source>
        <dbReference type="Proteomes" id="UP000305709"/>
    </source>
</evidence>
<keyword evidence="2" id="KW-1185">Reference proteome</keyword>
<sequence length="137" mass="15556">MRFYREHRGFEVHLGEAPRTSDAGGVTWLVRGYGKDRANGVAPSRQEAFTAASAAIDRIEDDPYRFPVNLVGYPRESEGDVVTRDGEVLGRWRMSDDEALEMVEFIPEGADDVLFRDHFIGVLCATIQDWYEGRESR</sequence>
<dbReference type="EMBL" id="VDFV01000065">
    <property type="protein sequence ID" value="TNC61565.1"/>
    <property type="molecule type" value="Genomic_DNA"/>
</dbReference>
<dbReference type="Proteomes" id="UP000305709">
    <property type="component" value="Unassembled WGS sequence"/>
</dbReference>